<evidence type="ECO:0000259" key="7">
    <source>
        <dbReference type="PROSITE" id="PS51828"/>
    </source>
</evidence>
<keyword evidence="4" id="KW-1015">Disulfide bond</keyword>
<dbReference type="InterPro" id="IPR051360">
    <property type="entry name" value="Neuronal_Pentraxin_Related"/>
</dbReference>
<dbReference type="SMART" id="SM00159">
    <property type="entry name" value="PTX"/>
    <property type="match status" value="1"/>
</dbReference>
<dbReference type="Gene3D" id="3.30.700.10">
    <property type="entry name" value="Glycoprotein, Type 4 Pilin"/>
    <property type="match status" value="1"/>
</dbReference>
<keyword evidence="6" id="KW-0472">Membrane</keyword>
<keyword evidence="6" id="KW-0812">Transmembrane</keyword>
<reference evidence="8 9" key="1">
    <citation type="journal article" date="2016" name="Nat. Commun.">
        <title>Thousands of microbial genomes shed light on interconnected biogeochemical processes in an aquifer system.</title>
        <authorList>
            <person name="Anantharaman K."/>
            <person name="Brown C.T."/>
            <person name="Hug L.A."/>
            <person name="Sharon I."/>
            <person name="Castelle C.J."/>
            <person name="Probst A.J."/>
            <person name="Thomas B.C."/>
            <person name="Singh A."/>
            <person name="Wilkins M.J."/>
            <person name="Karaoz U."/>
            <person name="Brodie E.L."/>
            <person name="Williams K.H."/>
            <person name="Hubbard S.S."/>
            <person name="Banfield J.F."/>
        </authorList>
    </citation>
    <scope>NUCLEOTIDE SEQUENCE [LARGE SCALE GENOMIC DNA]</scope>
</reference>
<evidence type="ECO:0000256" key="4">
    <source>
        <dbReference type="ARBA" id="ARBA00023157"/>
    </source>
</evidence>
<dbReference type="PANTHER" id="PTHR19277:SF125">
    <property type="entry name" value="B6"/>
    <property type="match status" value="1"/>
</dbReference>
<feature type="domain" description="Pentraxin (PTX)" evidence="7">
    <location>
        <begin position="218"/>
        <end position="414"/>
    </location>
</feature>
<keyword evidence="2" id="KW-0479">Metal-binding</keyword>
<accession>A0A1F7U5N6</accession>
<name>A0A1F7U5N6_9BACT</name>
<organism evidence="8 9">
    <name type="scientific">Candidatus Uhrbacteria bacterium RIFCSPHIGHO2_02_FULL_57_19</name>
    <dbReference type="NCBI Taxonomy" id="1802391"/>
    <lineage>
        <taxon>Bacteria</taxon>
        <taxon>Candidatus Uhriibacteriota</taxon>
    </lineage>
</organism>
<dbReference type="InterPro" id="IPR045584">
    <property type="entry name" value="Pilin-like"/>
</dbReference>
<dbReference type="NCBIfam" id="TIGR02532">
    <property type="entry name" value="IV_pilin_GFxxxE"/>
    <property type="match status" value="1"/>
</dbReference>
<feature type="transmembrane region" description="Helical" evidence="6">
    <location>
        <begin position="12"/>
        <end position="33"/>
    </location>
</feature>
<evidence type="ECO:0000256" key="2">
    <source>
        <dbReference type="ARBA" id="ARBA00022723"/>
    </source>
</evidence>
<dbReference type="Pfam" id="PF07963">
    <property type="entry name" value="N_methyl"/>
    <property type="match status" value="1"/>
</dbReference>
<comment type="cofactor">
    <cofactor evidence="1">
        <name>Ca(2+)</name>
        <dbReference type="ChEBI" id="CHEBI:29108"/>
    </cofactor>
</comment>
<dbReference type="SUPFAM" id="SSF49899">
    <property type="entry name" value="Concanavalin A-like lectins/glucanases"/>
    <property type="match status" value="1"/>
</dbReference>
<gene>
    <name evidence="8" type="ORF">A3D72_02445</name>
</gene>
<evidence type="ECO:0000313" key="8">
    <source>
        <dbReference type="EMBL" id="OGL73054.1"/>
    </source>
</evidence>
<keyword evidence="6" id="KW-1133">Transmembrane helix</keyword>
<evidence type="ECO:0000256" key="5">
    <source>
        <dbReference type="ARBA" id="ARBA00023180"/>
    </source>
</evidence>
<evidence type="ECO:0000313" key="9">
    <source>
        <dbReference type="Proteomes" id="UP000176303"/>
    </source>
</evidence>
<dbReference type="InterPro" id="IPR001759">
    <property type="entry name" value="PTX_dom"/>
</dbReference>
<dbReference type="SUPFAM" id="SSF54523">
    <property type="entry name" value="Pili subunits"/>
    <property type="match status" value="1"/>
</dbReference>
<comment type="caution">
    <text evidence="8">The sequence shown here is derived from an EMBL/GenBank/DDBJ whole genome shotgun (WGS) entry which is preliminary data.</text>
</comment>
<evidence type="ECO:0000256" key="1">
    <source>
        <dbReference type="ARBA" id="ARBA00001913"/>
    </source>
</evidence>
<dbReference type="InterPro" id="IPR012902">
    <property type="entry name" value="N_methyl_site"/>
</dbReference>
<proteinExistence type="predicted"/>
<dbReference type="AlphaFoldDB" id="A0A1F7U5N6"/>
<dbReference type="STRING" id="1802391.A3D72_02445"/>
<dbReference type="Proteomes" id="UP000176303">
    <property type="component" value="Unassembled WGS sequence"/>
</dbReference>
<evidence type="ECO:0000256" key="3">
    <source>
        <dbReference type="ARBA" id="ARBA00022837"/>
    </source>
</evidence>
<evidence type="ECO:0000256" key="6">
    <source>
        <dbReference type="SAM" id="Phobius"/>
    </source>
</evidence>
<keyword evidence="3" id="KW-0106">Calcium</keyword>
<dbReference type="PANTHER" id="PTHR19277">
    <property type="entry name" value="PENTRAXIN"/>
    <property type="match status" value="1"/>
</dbReference>
<dbReference type="Gene3D" id="2.60.120.200">
    <property type="match status" value="1"/>
</dbReference>
<protein>
    <recommendedName>
        <fullName evidence="7">Pentraxin (PTX) domain-containing protein</fullName>
    </recommendedName>
</protein>
<keyword evidence="5" id="KW-0325">Glycoprotein</keyword>
<dbReference type="GO" id="GO:0046872">
    <property type="term" value="F:metal ion binding"/>
    <property type="evidence" value="ECO:0007669"/>
    <property type="project" value="UniProtKB-KW"/>
</dbReference>
<dbReference type="InterPro" id="IPR013320">
    <property type="entry name" value="ConA-like_dom_sf"/>
</dbReference>
<dbReference type="EMBL" id="MGDZ01000043">
    <property type="protein sequence ID" value="OGL73054.1"/>
    <property type="molecule type" value="Genomic_DNA"/>
</dbReference>
<dbReference type="Pfam" id="PF00354">
    <property type="entry name" value="Pentaxin"/>
    <property type="match status" value="1"/>
</dbReference>
<dbReference type="PROSITE" id="PS51828">
    <property type="entry name" value="PTX_2"/>
    <property type="match status" value="1"/>
</dbReference>
<sequence>MLIKKSRNGFTLIELLIIIGVISILAAVILVAVDPIRRRAEARNASRWAEARSILEAVLEYATDNDFLPTGIDTTLRMLGTAGSGCTVACGGVTLVDDESSEFTAGTMNATQWDSANNWLELTAAGQIAGSGDFTSTIKDAGSVVSWDVISWVPQRPLYKNLPGSALSETDYATGNANMTGNRVLWHLDESAGTAAADSSGTGNGGTATGSSIVTAKLNRGRSFPGGTITDYVIKNPAVSFPTTSITTEFWIKTSDSSDGISSYATTSSDNTWLVFNSSNLTIYRGAVSTASGVAVNDNVWHHVAVTWQSSDGNVRVYKDGVSSFSGTLATGTSIGGAGSLVIAQDQDSVGGSFDSTQALGGTLDEYAVFNRVLSPTEVSDHYKRGAVRLKFHVRACDDSLCAGDTLIGPDGTTSTFYSELNSSSPSLPSFALTNVSSTRYFQYKTFFETDNSSFSPELLSATIGYGGGATSTTNDACLDLRNSLVDGYLSQMPVDERWGDDTKTYYAIRSRISGRVQVTACGAELGEIISVTR</sequence>
<dbReference type="PRINTS" id="PR00895">
    <property type="entry name" value="PENTAXIN"/>
</dbReference>